<evidence type="ECO:0000256" key="2">
    <source>
        <dbReference type="ARBA" id="ARBA00022840"/>
    </source>
</evidence>
<keyword evidence="5" id="KW-1185">Reference proteome</keyword>
<keyword evidence="1" id="KW-0547">Nucleotide-binding</keyword>
<dbReference type="Gene3D" id="3.40.50.300">
    <property type="entry name" value="P-loop containing nucleotide triphosphate hydrolases"/>
    <property type="match status" value="2"/>
</dbReference>
<reference evidence="4" key="2">
    <citation type="submission" date="2020-09" db="EMBL/GenBank/DDBJ databases">
        <authorList>
            <person name="Sun Q."/>
            <person name="Zhou Y."/>
        </authorList>
    </citation>
    <scope>NUCLEOTIDE SEQUENCE</scope>
    <source>
        <strain evidence="4">CGMCC 4.7372</strain>
    </source>
</reference>
<dbReference type="OrthoDB" id="9804819at2"/>
<dbReference type="AlphaFoldDB" id="A0A8H9LJ72"/>
<evidence type="ECO:0000313" key="4">
    <source>
        <dbReference type="EMBL" id="GGO98205.1"/>
    </source>
</evidence>
<evidence type="ECO:0000313" key="5">
    <source>
        <dbReference type="Proteomes" id="UP000614239"/>
    </source>
</evidence>
<comment type="caution">
    <text evidence="4">The sequence shown here is derived from an EMBL/GenBank/DDBJ whole genome shotgun (WGS) entry which is preliminary data.</text>
</comment>
<reference evidence="4" key="1">
    <citation type="journal article" date="2014" name="Int. J. Syst. Evol. Microbiol.">
        <title>Complete genome sequence of Corynebacterium casei LMG S-19264T (=DSM 44701T), isolated from a smear-ripened cheese.</title>
        <authorList>
            <consortium name="US DOE Joint Genome Institute (JGI-PGF)"/>
            <person name="Walter F."/>
            <person name="Albersmeier A."/>
            <person name="Kalinowski J."/>
            <person name="Ruckert C."/>
        </authorList>
    </citation>
    <scope>NUCLEOTIDE SEQUENCE</scope>
    <source>
        <strain evidence="4">CGMCC 4.7372</strain>
    </source>
</reference>
<dbReference type="GO" id="GO:0005524">
    <property type="term" value="F:ATP binding"/>
    <property type="evidence" value="ECO:0007669"/>
    <property type="project" value="UniProtKB-KW"/>
</dbReference>
<accession>A0A8H9LJ72</accession>
<dbReference type="RefSeq" id="WP_080463267.1">
    <property type="nucleotide sequence ID" value="NZ_BMNJ01000003.1"/>
</dbReference>
<dbReference type="PROSITE" id="PS50893">
    <property type="entry name" value="ABC_TRANSPORTER_2"/>
    <property type="match status" value="1"/>
</dbReference>
<feature type="domain" description="ABC transporter" evidence="3">
    <location>
        <begin position="5"/>
        <end position="220"/>
    </location>
</feature>
<dbReference type="Pfam" id="PF00005">
    <property type="entry name" value="ABC_tran"/>
    <property type="match status" value="1"/>
</dbReference>
<proteinExistence type="predicted"/>
<dbReference type="SUPFAM" id="SSF52540">
    <property type="entry name" value="P-loop containing nucleoside triphosphate hydrolases"/>
    <property type="match status" value="1"/>
</dbReference>
<dbReference type="PANTHER" id="PTHR43158:SF1">
    <property type="entry name" value="ABC TRANSPORTER, ATP-BINDING PROTEIN"/>
    <property type="match status" value="1"/>
</dbReference>
<protein>
    <submittedName>
        <fullName evidence="4">ABC transporter ATP-binding protein</fullName>
    </submittedName>
</protein>
<dbReference type="InterPro" id="IPR003439">
    <property type="entry name" value="ABC_transporter-like_ATP-bd"/>
</dbReference>
<dbReference type="InterPro" id="IPR003593">
    <property type="entry name" value="AAA+_ATPase"/>
</dbReference>
<name>A0A8H9LJ72_9ACTO</name>
<organism evidence="4 5">
    <name type="scientific">Actinomyces gaoshouyii</name>
    <dbReference type="NCBI Taxonomy" id="1960083"/>
    <lineage>
        <taxon>Bacteria</taxon>
        <taxon>Bacillati</taxon>
        <taxon>Actinomycetota</taxon>
        <taxon>Actinomycetes</taxon>
        <taxon>Actinomycetales</taxon>
        <taxon>Actinomycetaceae</taxon>
        <taxon>Actinomyces</taxon>
    </lineage>
</organism>
<evidence type="ECO:0000259" key="3">
    <source>
        <dbReference type="PROSITE" id="PS50893"/>
    </source>
</evidence>
<gene>
    <name evidence="4" type="ORF">GCM10011612_12590</name>
</gene>
<dbReference type="SMART" id="SM00382">
    <property type="entry name" value="AAA"/>
    <property type="match status" value="1"/>
</dbReference>
<keyword evidence="2 4" id="KW-0067">ATP-binding</keyword>
<dbReference type="PANTHER" id="PTHR43158">
    <property type="entry name" value="SKFA PEPTIDE EXPORT ATP-BINDING PROTEIN SKFE"/>
    <property type="match status" value="1"/>
</dbReference>
<dbReference type="GO" id="GO:0016887">
    <property type="term" value="F:ATP hydrolysis activity"/>
    <property type="evidence" value="ECO:0007669"/>
    <property type="project" value="InterPro"/>
</dbReference>
<dbReference type="Proteomes" id="UP000614239">
    <property type="component" value="Unassembled WGS sequence"/>
</dbReference>
<sequence length="225" mass="24895">MDMLLELNDFVVSRGRKFSLSPVNIRFNDPNIVGLFGHNGAGKTTLLKALSGLLPVQSGESHIKDMSYPVFLPDTPFIYKFLKVGSVPGVLAKYFNDFDADLGESIIGDLSLDVKKRVGELSKGMEEQLNLGMTLARRSSVYLFDEPLAAVDPVTRDHMLDLIKRYKPNDALLIISTHLISGLESLFDECLVLHNGKILLRISVSDSISNNQSLESRIKEAMINA</sequence>
<dbReference type="EMBL" id="BMNJ01000003">
    <property type="protein sequence ID" value="GGO98205.1"/>
    <property type="molecule type" value="Genomic_DNA"/>
</dbReference>
<dbReference type="InterPro" id="IPR027417">
    <property type="entry name" value="P-loop_NTPase"/>
</dbReference>
<evidence type="ECO:0000256" key="1">
    <source>
        <dbReference type="ARBA" id="ARBA00022741"/>
    </source>
</evidence>